<organism evidence="7 8">
    <name type="scientific">Chara braunii</name>
    <name type="common">Braun's stonewort</name>
    <dbReference type="NCBI Taxonomy" id="69332"/>
    <lineage>
        <taxon>Eukaryota</taxon>
        <taxon>Viridiplantae</taxon>
        <taxon>Streptophyta</taxon>
        <taxon>Charophyceae</taxon>
        <taxon>Charales</taxon>
        <taxon>Characeae</taxon>
        <taxon>Chara</taxon>
    </lineage>
</organism>
<evidence type="ECO:0000313" key="8">
    <source>
        <dbReference type="Proteomes" id="UP000265515"/>
    </source>
</evidence>
<evidence type="ECO:0000313" key="7">
    <source>
        <dbReference type="EMBL" id="GBG58968.1"/>
    </source>
</evidence>
<feature type="region of interest" description="Disordered" evidence="6">
    <location>
        <begin position="198"/>
        <end position="232"/>
    </location>
</feature>
<feature type="compositionally biased region" description="Basic and acidic residues" evidence="6">
    <location>
        <begin position="208"/>
        <end position="232"/>
    </location>
</feature>
<feature type="region of interest" description="Disordered" evidence="6">
    <location>
        <begin position="669"/>
        <end position="704"/>
    </location>
</feature>
<keyword evidence="5" id="KW-0472">Membrane</keyword>
<accession>A0A388JME2</accession>
<dbReference type="Gene3D" id="3.30.420.10">
    <property type="entry name" value="Ribonuclease H-like superfamily/Ribonuclease H"/>
    <property type="match status" value="1"/>
</dbReference>
<evidence type="ECO:0000256" key="6">
    <source>
        <dbReference type="SAM" id="MobiDB-lite"/>
    </source>
</evidence>
<dbReference type="Pfam" id="PF06963">
    <property type="entry name" value="FPN1"/>
    <property type="match status" value="1"/>
</dbReference>
<dbReference type="Gramene" id="GBG58968">
    <property type="protein sequence ID" value="GBG58968"/>
    <property type="gene ID" value="CBR_g24318"/>
</dbReference>
<dbReference type="GO" id="GO:0005381">
    <property type="term" value="F:iron ion transmembrane transporter activity"/>
    <property type="evidence" value="ECO:0007669"/>
    <property type="project" value="InterPro"/>
</dbReference>
<proteinExistence type="predicted"/>
<dbReference type="AlphaFoldDB" id="A0A388JME2"/>
<evidence type="ECO:0008006" key="9">
    <source>
        <dbReference type="Google" id="ProtNLM"/>
    </source>
</evidence>
<dbReference type="Proteomes" id="UP000265515">
    <property type="component" value="Unassembled WGS sequence"/>
</dbReference>
<dbReference type="PANTHER" id="PTHR11660:SF53">
    <property type="entry name" value="SOLUTE CARRIER FAMILY 40 MEMBER 3, CHLOROPLASTIC"/>
    <property type="match status" value="1"/>
</dbReference>
<sequence length="704" mass="76748">MINAKLSVCCSSSAAAVPPTALRHHERRLQAEDVFGRNADAQLDSACVSAEGSATRLRGGCSPLRCAGASGLLTRRAPQAYFLRRQAHGHTEDSSVNLNCGCLLQDAWRPREHVVSAWAPFLSPNDSQGGAIGPRLSRPCKRWSQCTCHLGGTGLSVAPPTLDDSESDGCGFELLEANILRCSGGDAAGSDFDELDATSSAQRNNNHRVTDWDKLPGDDESPPRYDKSGAGRLRCDDDSTLASLLPSVIQVQTKEEQEQLSGTAAHPRALQGCTYDRQSVSMDFMDTLVTSKSGKRHISVMIDRFTKYTRLVAMPETTRTDHVIKLFQDNWTLGQIGTALLLIHAFQSGPSMAASSAALIRQPWYMLFIALAAVDRLGGLATSVAFERDWVVQLAGSTRPVALANANSVLRRTELVTEGWARAHDEQVFDAAECEWQVGCGGESLELGNPVLTEQRVLMELVELLHRLQVGRLHLESLVPGVSQFLPSELGVQFRHCYTVAGQYVVQPCLTCTTRSVIQARMSIVVQDVVHVEPESELAPPRDRFRLGLIAENWNVIQFGWASGGCGRWHHGSSSLDLRLQLQVCCLLRRPEVLMHTLDVADVILQNLNTGGKVGRPWDSCSDWLFLQRLQPYKHLVHCLLQVKDFLLLQSAGGHEVVGDLRNGGQPFVSTAEPSYGAGKSRQDLKSVGAPSLSQQAAAGRAQP</sequence>
<evidence type="ECO:0000256" key="5">
    <source>
        <dbReference type="ARBA" id="ARBA00023136"/>
    </source>
</evidence>
<protein>
    <recommendedName>
        <fullName evidence="9">Integrase catalytic domain-containing protein</fullName>
    </recommendedName>
</protein>
<evidence type="ECO:0000256" key="1">
    <source>
        <dbReference type="ARBA" id="ARBA00004141"/>
    </source>
</evidence>
<evidence type="ECO:0000256" key="2">
    <source>
        <dbReference type="ARBA" id="ARBA00022448"/>
    </source>
</evidence>
<keyword evidence="2" id="KW-0813">Transport</keyword>
<dbReference type="InterPro" id="IPR036397">
    <property type="entry name" value="RNaseH_sf"/>
</dbReference>
<name>A0A388JME2_CHABU</name>
<dbReference type="EMBL" id="BFEA01000002">
    <property type="protein sequence ID" value="GBG58968.1"/>
    <property type="molecule type" value="Genomic_DNA"/>
</dbReference>
<dbReference type="GO" id="GO:0003676">
    <property type="term" value="F:nucleic acid binding"/>
    <property type="evidence" value="ECO:0007669"/>
    <property type="project" value="InterPro"/>
</dbReference>
<reference evidence="7 8" key="1">
    <citation type="journal article" date="2018" name="Cell">
        <title>The Chara Genome: Secondary Complexity and Implications for Plant Terrestrialization.</title>
        <authorList>
            <person name="Nishiyama T."/>
            <person name="Sakayama H."/>
            <person name="Vries J.D."/>
            <person name="Buschmann H."/>
            <person name="Saint-Marcoux D."/>
            <person name="Ullrich K.K."/>
            <person name="Haas F.B."/>
            <person name="Vanderstraeten L."/>
            <person name="Becker D."/>
            <person name="Lang D."/>
            <person name="Vosolsobe S."/>
            <person name="Rombauts S."/>
            <person name="Wilhelmsson P.K.I."/>
            <person name="Janitza P."/>
            <person name="Kern R."/>
            <person name="Heyl A."/>
            <person name="Rumpler F."/>
            <person name="Villalobos L.I.A.C."/>
            <person name="Clay J.M."/>
            <person name="Skokan R."/>
            <person name="Toyoda A."/>
            <person name="Suzuki Y."/>
            <person name="Kagoshima H."/>
            <person name="Schijlen E."/>
            <person name="Tajeshwar N."/>
            <person name="Catarino B."/>
            <person name="Hetherington A.J."/>
            <person name="Saltykova A."/>
            <person name="Bonnot C."/>
            <person name="Breuninger H."/>
            <person name="Symeonidi A."/>
            <person name="Radhakrishnan G.V."/>
            <person name="Van Nieuwerburgh F."/>
            <person name="Deforce D."/>
            <person name="Chang C."/>
            <person name="Karol K.G."/>
            <person name="Hedrich R."/>
            <person name="Ulvskov P."/>
            <person name="Glockner G."/>
            <person name="Delwiche C.F."/>
            <person name="Petrasek J."/>
            <person name="Van de Peer Y."/>
            <person name="Friml J."/>
            <person name="Beilby M."/>
            <person name="Dolan L."/>
            <person name="Kohara Y."/>
            <person name="Sugano S."/>
            <person name="Fujiyama A."/>
            <person name="Delaux P.-M."/>
            <person name="Quint M."/>
            <person name="TheiBen G."/>
            <person name="Hagemann M."/>
            <person name="Harholt J."/>
            <person name="Dunand C."/>
            <person name="Zachgo S."/>
            <person name="Langdale J."/>
            <person name="Maumus F."/>
            <person name="Straeten D.V.D."/>
            <person name="Gould S.B."/>
            <person name="Rensing S.A."/>
        </authorList>
    </citation>
    <scope>NUCLEOTIDE SEQUENCE [LARGE SCALE GENOMIC DNA]</scope>
    <source>
        <strain evidence="7 8">S276</strain>
    </source>
</reference>
<gene>
    <name evidence="7" type="ORF">CBR_g24318</name>
</gene>
<dbReference type="PANTHER" id="PTHR11660">
    <property type="entry name" value="SOLUTE CARRIER FAMILY 40 MEMBER"/>
    <property type="match status" value="1"/>
</dbReference>
<dbReference type="SUPFAM" id="SSF53098">
    <property type="entry name" value="Ribonuclease H-like"/>
    <property type="match status" value="1"/>
</dbReference>
<evidence type="ECO:0000256" key="4">
    <source>
        <dbReference type="ARBA" id="ARBA00022989"/>
    </source>
</evidence>
<comment type="caution">
    <text evidence="7">The sequence shown here is derived from an EMBL/GenBank/DDBJ whole genome shotgun (WGS) entry which is preliminary data.</text>
</comment>
<comment type="subcellular location">
    <subcellularLocation>
        <location evidence="1">Membrane</location>
        <topology evidence="1">Multi-pass membrane protein</topology>
    </subcellularLocation>
</comment>
<keyword evidence="4" id="KW-1133">Transmembrane helix</keyword>
<dbReference type="OrthoDB" id="648861at2759"/>
<keyword evidence="8" id="KW-1185">Reference proteome</keyword>
<evidence type="ECO:0000256" key="3">
    <source>
        <dbReference type="ARBA" id="ARBA00022692"/>
    </source>
</evidence>
<dbReference type="GO" id="GO:0016020">
    <property type="term" value="C:membrane"/>
    <property type="evidence" value="ECO:0007669"/>
    <property type="project" value="UniProtKB-SubCell"/>
</dbReference>
<dbReference type="STRING" id="69332.A0A388JME2"/>
<dbReference type="InterPro" id="IPR009716">
    <property type="entry name" value="Ferroportin-1"/>
</dbReference>
<dbReference type="InterPro" id="IPR012337">
    <property type="entry name" value="RNaseH-like_sf"/>
</dbReference>
<keyword evidence="3" id="KW-0812">Transmembrane</keyword>